<comment type="caution">
    <text evidence="1">The sequence shown here is derived from an EMBL/GenBank/DDBJ whole genome shotgun (WGS) entry which is preliminary data.</text>
</comment>
<organism evidence="1">
    <name type="scientific">termite gut metagenome</name>
    <dbReference type="NCBI Taxonomy" id="433724"/>
    <lineage>
        <taxon>unclassified sequences</taxon>
        <taxon>metagenomes</taxon>
        <taxon>organismal metagenomes</taxon>
    </lineage>
</organism>
<accession>A0A5J4Q8B5</accession>
<reference evidence="1" key="1">
    <citation type="submission" date="2019-03" db="EMBL/GenBank/DDBJ databases">
        <title>Single cell metagenomics reveals metabolic interactions within the superorganism composed of flagellate Streblomastix strix and complex community of Bacteroidetes bacteria on its surface.</title>
        <authorList>
            <person name="Treitli S.C."/>
            <person name="Kolisko M."/>
            <person name="Husnik F."/>
            <person name="Keeling P."/>
            <person name="Hampl V."/>
        </authorList>
    </citation>
    <scope>NUCLEOTIDE SEQUENCE</scope>
    <source>
        <strain evidence="1">STM</strain>
    </source>
</reference>
<dbReference type="AlphaFoldDB" id="A0A5J4Q8B5"/>
<sequence>MEAQIKYSYDPFLEMMQAAVLENIDGSDPFFLSWDRGNRDPDIYTGYMRLKTARQIPTVFFCAGNRQYKGLYYKLPYFALYRRRLTGNKIRLKVV</sequence>
<evidence type="ECO:0000313" key="1">
    <source>
        <dbReference type="EMBL" id="KAA6317479.1"/>
    </source>
</evidence>
<gene>
    <name evidence="1" type="ORF">EZS27_032375</name>
</gene>
<protein>
    <submittedName>
        <fullName evidence="1">Uncharacterized protein</fullName>
    </submittedName>
</protein>
<dbReference type="EMBL" id="SNRY01004509">
    <property type="protein sequence ID" value="KAA6317479.1"/>
    <property type="molecule type" value="Genomic_DNA"/>
</dbReference>
<name>A0A5J4Q8B5_9ZZZZ</name>
<proteinExistence type="predicted"/>